<gene>
    <name evidence="2" type="ORF">L596_002163</name>
</gene>
<keyword evidence="3" id="KW-1185">Reference proteome</keyword>
<accession>A0A4U8USD3</accession>
<protein>
    <submittedName>
        <fullName evidence="2">Uncharacterized protein</fullName>
    </submittedName>
</protein>
<feature type="region of interest" description="Disordered" evidence="1">
    <location>
        <begin position="40"/>
        <end position="63"/>
    </location>
</feature>
<evidence type="ECO:0000313" key="2">
    <source>
        <dbReference type="EMBL" id="TMS34608.1"/>
    </source>
</evidence>
<dbReference type="AlphaFoldDB" id="A0A4U8USD3"/>
<reference evidence="2 3" key="2">
    <citation type="journal article" date="2019" name="G3 (Bethesda)">
        <title>Hybrid Assembly of the Genome of the Entomopathogenic Nematode Steinernema carpocapsae Identifies the X-Chromosome.</title>
        <authorList>
            <person name="Serra L."/>
            <person name="Macchietto M."/>
            <person name="Macias-Munoz A."/>
            <person name="McGill C.J."/>
            <person name="Rodriguez I.M."/>
            <person name="Rodriguez B."/>
            <person name="Murad R."/>
            <person name="Mortazavi A."/>
        </authorList>
    </citation>
    <scope>NUCLEOTIDE SEQUENCE [LARGE SCALE GENOMIC DNA]</scope>
    <source>
        <strain evidence="2 3">ALL</strain>
    </source>
</reference>
<evidence type="ECO:0000256" key="1">
    <source>
        <dbReference type="SAM" id="MobiDB-lite"/>
    </source>
</evidence>
<name>A0A4U8USD3_STECR</name>
<dbReference type="EMBL" id="AZBU02000001">
    <property type="protein sequence ID" value="TMS34608.1"/>
    <property type="molecule type" value="Genomic_DNA"/>
</dbReference>
<reference evidence="2 3" key="1">
    <citation type="journal article" date="2015" name="Genome Biol.">
        <title>Comparative genomics of Steinernema reveals deeply conserved gene regulatory networks.</title>
        <authorList>
            <person name="Dillman A.R."/>
            <person name="Macchietto M."/>
            <person name="Porter C.F."/>
            <person name="Rogers A."/>
            <person name="Williams B."/>
            <person name="Antoshechkin I."/>
            <person name="Lee M.M."/>
            <person name="Goodwin Z."/>
            <person name="Lu X."/>
            <person name="Lewis E.E."/>
            <person name="Goodrich-Blair H."/>
            <person name="Stock S.P."/>
            <person name="Adams B.J."/>
            <person name="Sternberg P.W."/>
            <person name="Mortazavi A."/>
        </authorList>
    </citation>
    <scope>NUCLEOTIDE SEQUENCE [LARGE SCALE GENOMIC DNA]</scope>
    <source>
        <strain evidence="2 3">ALL</strain>
    </source>
</reference>
<organism evidence="2 3">
    <name type="scientific">Steinernema carpocapsae</name>
    <name type="common">Entomopathogenic nematode</name>
    <dbReference type="NCBI Taxonomy" id="34508"/>
    <lineage>
        <taxon>Eukaryota</taxon>
        <taxon>Metazoa</taxon>
        <taxon>Ecdysozoa</taxon>
        <taxon>Nematoda</taxon>
        <taxon>Chromadorea</taxon>
        <taxon>Rhabditida</taxon>
        <taxon>Tylenchina</taxon>
        <taxon>Panagrolaimomorpha</taxon>
        <taxon>Strongyloidoidea</taxon>
        <taxon>Steinernematidae</taxon>
        <taxon>Steinernema</taxon>
    </lineage>
</organism>
<feature type="compositionally biased region" description="Basic and acidic residues" evidence="1">
    <location>
        <begin position="48"/>
        <end position="61"/>
    </location>
</feature>
<comment type="caution">
    <text evidence="2">The sequence shown here is derived from an EMBL/GenBank/DDBJ whole genome shotgun (WGS) entry which is preliminary data.</text>
</comment>
<dbReference type="Proteomes" id="UP000298663">
    <property type="component" value="Unassembled WGS sequence"/>
</dbReference>
<sequence>MEARVEVTGAREGKDKDDDVVERLIFRRFLKWEQSFPCNTPNQTKNVAKRDVTKNDPKPEIRASGNKLRTLNLIQTLIKAALSYDYTEQRSLVMNHI</sequence>
<proteinExistence type="predicted"/>
<evidence type="ECO:0000313" key="3">
    <source>
        <dbReference type="Proteomes" id="UP000298663"/>
    </source>
</evidence>